<reference evidence="2 3" key="1">
    <citation type="submission" date="2019-03" db="EMBL/GenBank/DDBJ databases">
        <title>Genomic Encyclopedia of Type Strains, Phase IV (KMG-IV): sequencing the most valuable type-strain genomes for metagenomic binning, comparative biology and taxonomic classification.</title>
        <authorList>
            <person name="Goeker M."/>
        </authorList>
    </citation>
    <scope>NUCLEOTIDE SEQUENCE [LARGE SCALE GENOMIC DNA]</scope>
    <source>
        <strain evidence="2 3">DSM 19345</strain>
    </source>
</reference>
<evidence type="ECO:0000313" key="2">
    <source>
        <dbReference type="EMBL" id="TCT03834.1"/>
    </source>
</evidence>
<accession>A0A4R3LTD0</accession>
<keyword evidence="1" id="KW-0732">Signal</keyword>
<organism evidence="2 3">
    <name type="scientific">Tepidamorphus gemmatus</name>
    <dbReference type="NCBI Taxonomy" id="747076"/>
    <lineage>
        <taxon>Bacteria</taxon>
        <taxon>Pseudomonadati</taxon>
        <taxon>Pseudomonadota</taxon>
        <taxon>Alphaproteobacteria</taxon>
        <taxon>Hyphomicrobiales</taxon>
        <taxon>Tepidamorphaceae</taxon>
        <taxon>Tepidamorphus</taxon>
    </lineage>
</organism>
<feature type="chain" id="PRO_5020583472" description="CVNH domain-containing protein" evidence="1">
    <location>
        <begin position="32"/>
        <end position="189"/>
    </location>
</feature>
<evidence type="ECO:0008006" key="4">
    <source>
        <dbReference type="Google" id="ProtNLM"/>
    </source>
</evidence>
<dbReference type="OrthoDB" id="7946343at2"/>
<dbReference type="EMBL" id="SMAK01000017">
    <property type="protein sequence ID" value="TCT03834.1"/>
    <property type="molecule type" value="Genomic_DNA"/>
</dbReference>
<evidence type="ECO:0000256" key="1">
    <source>
        <dbReference type="SAM" id="SignalP"/>
    </source>
</evidence>
<dbReference type="AlphaFoldDB" id="A0A4R3LTD0"/>
<feature type="signal peptide" evidence="1">
    <location>
        <begin position="1"/>
        <end position="31"/>
    </location>
</feature>
<dbReference type="RefSeq" id="WP_132807909.1">
    <property type="nucleotide sequence ID" value="NZ_SMAK01000017.1"/>
</dbReference>
<protein>
    <recommendedName>
        <fullName evidence="4">CVNH domain-containing protein</fullName>
    </recommendedName>
</protein>
<proteinExistence type="predicted"/>
<keyword evidence="3" id="KW-1185">Reference proteome</keyword>
<sequence length="189" mass="19737">MSAFGIRPGLTAIAFATGLNAIALSAAQASASGTSPHVAVAHLPTPVPVNIAGCWSADRAIYGPYHLSFCTDGHAGVYRVTGGLDCKGAVRLSTRADGSLTIRLGHGRCDGRIDWSADYLECRPRHAGVRNGWQGGRSGATGDVASPQVAVPRAPYPYPAGPGWSDRMDCTYFPVVVGYRPMGVGLLRN</sequence>
<evidence type="ECO:0000313" key="3">
    <source>
        <dbReference type="Proteomes" id="UP000295678"/>
    </source>
</evidence>
<dbReference type="Proteomes" id="UP000295678">
    <property type="component" value="Unassembled WGS sequence"/>
</dbReference>
<comment type="caution">
    <text evidence="2">The sequence shown here is derived from an EMBL/GenBank/DDBJ whole genome shotgun (WGS) entry which is preliminary data.</text>
</comment>
<gene>
    <name evidence="2" type="ORF">EDC22_11727</name>
</gene>
<name>A0A4R3LTD0_9HYPH</name>